<dbReference type="OrthoDB" id="495783at2"/>
<name>E1SPN4_FERBD</name>
<dbReference type="HOGENOM" id="CLU_076318_1_0_6"/>
<gene>
    <name evidence="1" type="ordered locus">Fbal_3655</name>
</gene>
<sequence>MDCQQSSGFRVLTSACLLGQPVRYDGQAKGLADPRLAQWEKAGLLLTVCPEVAGGLPVPRPAAELGEKGRVRTEGGDDVSLAFHRGARVALALCQRYGIRLALLKANSPSCGNTRIYSGRFDGQLVVGEGVTAALLRQHGIEVFNETQLDQLAQALDRTAPAPAAD</sequence>
<dbReference type="STRING" id="550540.Fbal_3655"/>
<dbReference type="Proteomes" id="UP000006683">
    <property type="component" value="Chromosome"/>
</dbReference>
<dbReference type="PANTHER" id="PTHR30087:SF1">
    <property type="entry name" value="HYPOTHETICAL CYTOSOLIC PROTEIN"/>
    <property type="match status" value="1"/>
</dbReference>
<dbReference type="EMBL" id="CP002209">
    <property type="protein sequence ID" value="ADN77851.1"/>
    <property type="molecule type" value="Genomic_DNA"/>
</dbReference>
<dbReference type="GeneID" id="67184096"/>
<organism evidence="1 2">
    <name type="scientific">Ferrimonas balearica (strain DSM 9799 / CCM 4581 / KCTC 23876 / PAT)</name>
    <dbReference type="NCBI Taxonomy" id="550540"/>
    <lineage>
        <taxon>Bacteria</taxon>
        <taxon>Pseudomonadati</taxon>
        <taxon>Pseudomonadota</taxon>
        <taxon>Gammaproteobacteria</taxon>
        <taxon>Alteromonadales</taxon>
        <taxon>Ferrimonadaceae</taxon>
        <taxon>Ferrimonas</taxon>
    </lineage>
</organism>
<reference evidence="1 2" key="1">
    <citation type="journal article" date="2010" name="Stand. Genomic Sci.">
        <title>Complete genome sequence of Ferrimonas balearica type strain (PAT).</title>
        <authorList>
            <person name="Nolan M."/>
            <person name="Sikorski J."/>
            <person name="Davenport K."/>
            <person name="Lucas S."/>
            <person name="Glavina Del Rio T."/>
            <person name="Tice H."/>
            <person name="Cheng J."/>
            <person name="Goodwin L."/>
            <person name="Pitluck S."/>
            <person name="Liolios K."/>
            <person name="Ivanova N."/>
            <person name="Mavromatis K."/>
            <person name="Ovchinnikova G."/>
            <person name="Pati A."/>
            <person name="Chen A."/>
            <person name="Palaniappan K."/>
            <person name="Land M."/>
            <person name="Hauser L."/>
            <person name="Chang Y."/>
            <person name="Jeffries C."/>
            <person name="Tapia R."/>
            <person name="Brettin T."/>
            <person name="Detter J."/>
            <person name="Han C."/>
            <person name="Yasawong M."/>
            <person name="Rohde M."/>
            <person name="Tindall B."/>
            <person name="Goker M."/>
            <person name="Woyke T."/>
            <person name="Bristow J."/>
            <person name="Eisen J."/>
            <person name="Markowitz V."/>
            <person name="Hugenholtz P."/>
            <person name="Kyrpides N."/>
            <person name="Klenk H."/>
            <person name="Lapidus A."/>
        </authorList>
    </citation>
    <scope>NUCLEOTIDE SEQUENCE [LARGE SCALE GENOMIC DNA]</scope>
    <source>
        <strain evidence="2">DSM 9799 / CCM 4581 / KCTC 23876 / PAT</strain>
    </source>
</reference>
<dbReference type="RefSeq" id="WP_013347156.1">
    <property type="nucleotide sequence ID" value="NC_014541.1"/>
</dbReference>
<accession>E1SPN4</accession>
<keyword evidence="2" id="KW-1185">Reference proteome</keyword>
<dbReference type="AlphaFoldDB" id="E1SPN4"/>
<dbReference type="Pfam" id="PF04463">
    <property type="entry name" value="2-thiour_desulf"/>
    <property type="match status" value="1"/>
</dbReference>
<protein>
    <submittedName>
        <fullName evidence="1">Uncharacterized protein</fullName>
    </submittedName>
</protein>
<dbReference type="PANTHER" id="PTHR30087">
    <property type="entry name" value="INNER MEMBRANE PROTEIN"/>
    <property type="match status" value="1"/>
</dbReference>
<evidence type="ECO:0000313" key="1">
    <source>
        <dbReference type="EMBL" id="ADN77851.1"/>
    </source>
</evidence>
<proteinExistence type="predicted"/>
<dbReference type="InterPro" id="IPR007553">
    <property type="entry name" value="2-thiour_desulf"/>
</dbReference>
<evidence type="ECO:0000313" key="2">
    <source>
        <dbReference type="Proteomes" id="UP000006683"/>
    </source>
</evidence>
<dbReference type="KEGG" id="fbl:Fbal_3655"/>
<dbReference type="eggNOG" id="COG1683">
    <property type="taxonomic scope" value="Bacteria"/>
</dbReference>